<dbReference type="InterPro" id="IPR010916">
    <property type="entry name" value="TonB_box_CS"/>
</dbReference>
<feature type="domain" description="TonB-dependent receptor-like beta-barrel" evidence="15">
    <location>
        <begin position="206"/>
        <end position="597"/>
    </location>
</feature>
<evidence type="ECO:0000256" key="3">
    <source>
        <dbReference type="ARBA" id="ARBA00022452"/>
    </source>
</evidence>
<keyword evidence="2 11" id="KW-0813">Transport</keyword>
<evidence type="ECO:0000256" key="2">
    <source>
        <dbReference type="ARBA" id="ARBA00022448"/>
    </source>
</evidence>
<evidence type="ECO:0000256" key="1">
    <source>
        <dbReference type="ARBA" id="ARBA00004571"/>
    </source>
</evidence>
<dbReference type="Gene3D" id="2.170.130.10">
    <property type="entry name" value="TonB-dependent receptor, plug domain"/>
    <property type="match status" value="1"/>
</dbReference>
<dbReference type="EMBL" id="JPRD01000026">
    <property type="protein sequence ID" value="KIF51998.1"/>
    <property type="molecule type" value="Genomic_DNA"/>
</dbReference>
<dbReference type="InterPro" id="IPR010917">
    <property type="entry name" value="TonB_rcpt_CS"/>
</dbReference>
<feature type="chain" id="PRO_5008985145" description="Vitamin B12 transporter BtuB" evidence="11">
    <location>
        <begin position="23"/>
        <end position="624"/>
    </location>
</feature>
<feature type="signal peptide" evidence="11">
    <location>
        <begin position="1"/>
        <end position="22"/>
    </location>
</feature>
<dbReference type="CDD" id="cd01347">
    <property type="entry name" value="ligand_gated_channel"/>
    <property type="match status" value="1"/>
</dbReference>
<comment type="similarity">
    <text evidence="11">Belongs to the TonB-dependent receptor family. BtuB (TC 1.B.14.3.1) subfamily.</text>
</comment>
<dbReference type="InterPro" id="IPR010101">
    <property type="entry name" value="B12_transptr_BtuB"/>
</dbReference>
<comment type="caution">
    <text evidence="17">The sequence shown here is derived from an EMBL/GenBank/DDBJ whole genome shotgun (WGS) entry which is preliminary data.</text>
</comment>
<evidence type="ECO:0000256" key="12">
    <source>
        <dbReference type="PROSITE-ProRule" id="PRU01360"/>
    </source>
</evidence>
<dbReference type="GO" id="GO:0015420">
    <property type="term" value="F:ABC-type vitamin B12 transporter activity"/>
    <property type="evidence" value="ECO:0007669"/>
    <property type="project" value="InterPro"/>
</dbReference>
<evidence type="ECO:0000313" key="17">
    <source>
        <dbReference type="EMBL" id="KIF51998.1"/>
    </source>
</evidence>
<reference evidence="17 18" key="1">
    <citation type="submission" date="2014-07" db="EMBL/GenBank/DDBJ databases">
        <title>Unique and conserved regions in Vibrio harveyi and related species in comparison with the shrimp pathogen Vibrio harveyi CAIM 1792.</title>
        <authorList>
            <person name="Espinoza-Valles I."/>
            <person name="Vora G."/>
            <person name="Leekitcharoenphon P."/>
            <person name="Ussery D."/>
            <person name="Hoj L."/>
            <person name="Gomez-Gil B."/>
        </authorList>
    </citation>
    <scope>NUCLEOTIDE SEQUENCE [LARGE SCALE GENOMIC DNA]</scope>
    <source>
        <strain evidence="18">CAIM 1854 / LMG 25443</strain>
    </source>
</reference>
<keyword evidence="7 11" id="KW-0798">TonB box</keyword>
<keyword evidence="6 11" id="KW-0406">Ion transport</keyword>
<gene>
    <name evidence="11" type="primary">btuB</name>
    <name evidence="17" type="ORF">H735_16440</name>
</gene>
<evidence type="ECO:0000256" key="5">
    <source>
        <dbReference type="ARBA" id="ARBA00022729"/>
    </source>
</evidence>
<dbReference type="GO" id="GO:0006811">
    <property type="term" value="P:monoatomic ion transport"/>
    <property type="evidence" value="ECO:0007669"/>
    <property type="project" value="UniProtKB-KW"/>
</dbReference>
<dbReference type="InterPro" id="IPR000531">
    <property type="entry name" value="Beta-barrel_TonB"/>
</dbReference>
<evidence type="ECO:0000256" key="11">
    <source>
        <dbReference type="HAMAP-Rule" id="MF_01531"/>
    </source>
</evidence>
<dbReference type="SUPFAM" id="SSF56935">
    <property type="entry name" value="Porins"/>
    <property type="match status" value="1"/>
</dbReference>
<keyword evidence="5 11" id="KW-0732">Signal</keyword>
<dbReference type="InterPro" id="IPR012910">
    <property type="entry name" value="Plug_dom"/>
</dbReference>
<dbReference type="InterPro" id="IPR039426">
    <property type="entry name" value="TonB-dep_rcpt-like"/>
</dbReference>
<dbReference type="PROSITE" id="PS00430">
    <property type="entry name" value="TONB_DEPENDENT_REC_1"/>
    <property type="match status" value="1"/>
</dbReference>
<keyword evidence="8 11" id="KW-0626">Porin</keyword>
<evidence type="ECO:0000313" key="18">
    <source>
        <dbReference type="Proteomes" id="UP000031586"/>
    </source>
</evidence>
<dbReference type="HAMAP" id="MF_01531">
    <property type="entry name" value="BtuB"/>
    <property type="match status" value="1"/>
</dbReference>
<feature type="short sequence motif" description="TonB box" evidence="11">
    <location>
        <begin position="29"/>
        <end position="36"/>
    </location>
</feature>
<evidence type="ECO:0000259" key="16">
    <source>
        <dbReference type="Pfam" id="PF07715"/>
    </source>
</evidence>
<protein>
    <recommendedName>
        <fullName evidence="11">Vitamin B12 transporter BtuB</fullName>
    </recommendedName>
    <alternativeName>
        <fullName evidence="11">Cobalamin receptor</fullName>
    </alternativeName>
    <alternativeName>
        <fullName evidence="11">Outer membrane cobalamin translocator</fullName>
    </alternativeName>
</protein>
<dbReference type="RefSeq" id="WP_020197119.1">
    <property type="nucleotide sequence ID" value="NZ_BAOH01000104.1"/>
</dbReference>
<dbReference type="GO" id="GO:0009279">
    <property type="term" value="C:cell outer membrane"/>
    <property type="evidence" value="ECO:0007669"/>
    <property type="project" value="UniProtKB-SubCell"/>
</dbReference>
<organism evidence="17 18">
    <name type="scientific">Vibrio owensii CAIM 1854 = LMG 25443</name>
    <dbReference type="NCBI Taxonomy" id="1229493"/>
    <lineage>
        <taxon>Bacteria</taxon>
        <taxon>Pseudomonadati</taxon>
        <taxon>Pseudomonadota</taxon>
        <taxon>Gammaproteobacteria</taxon>
        <taxon>Vibrionales</taxon>
        <taxon>Vibrionaceae</taxon>
        <taxon>Vibrio</taxon>
    </lineage>
</organism>
<dbReference type="GO" id="GO:0046930">
    <property type="term" value="C:pore complex"/>
    <property type="evidence" value="ECO:0007669"/>
    <property type="project" value="UniProtKB-KW"/>
</dbReference>
<evidence type="ECO:0000256" key="14">
    <source>
        <dbReference type="PROSITE-ProRule" id="PRU10144"/>
    </source>
</evidence>
<evidence type="ECO:0000256" key="10">
    <source>
        <dbReference type="ARBA" id="ARBA00023237"/>
    </source>
</evidence>
<dbReference type="Gene3D" id="2.40.170.20">
    <property type="entry name" value="TonB-dependent receptor, beta-barrel domain"/>
    <property type="match status" value="1"/>
</dbReference>
<dbReference type="PATRIC" id="fig|1229493.5.peg.2438"/>
<evidence type="ECO:0000259" key="15">
    <source>
        <dbReference type="Pfam" id="PF00593"/>
    </source>
</evidence>
<dbReference type="InterPro" id="IPR037066">
    <property type="entry name" value="Plug_dom_sf"/>
</dbReference>
<keyword evidence="9 11" id="KW-0472">Membrane</keyword>
<sequence precursor="true">MRKTFLAITCASLLSPTFYLQAQEASADETVVVTANRFKQVDGAVLAQTVTVTKEDIKRLQADSLFDVFRTLPSIEVAQYGGRGQSASLFVRGGSSSQVLVLVDGVRMPRAIMGGIDFNQFPINSIERVDYIRGARASIYGSEAISGVINIITRADIDNDASRVSAGYGSENHKKGTFVVSKPVGDGKHFKGVLGYEKTDGFNVKPLPGVNDGDEHGFETLNLKLGYQQNFSENLSGYVGLSAYDNEYDYDNSSYGNPAWGTVDKHEKKTGEVEYVGADLSLEYNKDVYSSELKLAYGQQDNYDHKSGQSKTAGDHVAIEQFNAIWLNSYSVTEELSVGGGLDYRTEKLAKGYIAPSDWGPSQSYDPEKNPRTNFGVSAIAQYAYDVWTLEASVRNDDNNQFGNNTTWQTAAGWTFYEGYELTLSHGTAFRAPSFVDLYYPGYEMPNLKPEESENTEISVSGGVSIVDWTVTGYYNQIENMLIWEGSGMQNVGEAEIKGVELEVKLDTDIVSHEFYLDYKDSVDKSGAEDTQLAYRSKRGAKWNAYATFDQWTLGSQYLYQGERFNGNTRLPSYSLWNFTASYAVNQNWDVNAKLSNAFDKDYEMYTGYATPGRQYFVSADYRF</sequence>
<dbReference type="InterPro" id="IPR036942">
    <property type="entry name" value="Beta-barrel_TonB_sf"/>
</dbReference>
<dbReference type="Pfam" id="PF07715">
    <property type="entry name" value="Plug"/>
    <property type="match status" value="1"/>
</dbReference>
<dbReference type="PANTHER" id="PTHR30069:SF53">
    <property type="entry name" value="COLICIN I RECEPTOR-RELATED"/>
    <property type="match status" value="1"/>
</dbReference>
<proteinExistence type="inferred from homology"/>
<dbReference type="Proteomes" id="UP000031586">
    <property type="component" value="Unassembled WGS sequence"/>
</dbReference>
<dbReference type="GO" id="GO:0015288">
    <property type="term" value="F:porin activity"/>
    <property type="evidence" value="ECO:0007669"/>
    <property type="project" value="UniProtKB-KW"/>
</dbReference>
<feature type="short sequence motif" description="TonB C-terminal box" evidence="11 14">
    <location>
        <begin position="607"/>
        <end position="624"/>
    </location>
</feature>
<dbReference type="PROSITE" id="PS52016">
    <property type="entry name" value="TONB_DEPENDENT_REC_3"/>
    <property type="match status" value="1"/>
</dbReference>
<keyword evidence="3 11" id="KW-1134">Transmembrane beta strand</keyword>
<keyword evidence="10 11" id="KW-0998">Cell outer membrane</keyword>
<evidence type="ECO:0000256" key="9">
    <source>
        <dbReference type="ARBA" id="ARBA00023136"/>
    </source>
</evidence>
<feature type="short sequence motif" description="TonB box" evidence="13">
    <location>
        <begin position="30"/>
        <end position="36"/>
    </location>
</feature>
<comment type="subcellular location">
    <subcellularLocation>
        <location evidence="1 11 12">Cell outer membrane</location>
        <topology evidence="1 11 12">Multi-pass membrane protein</topology>
    </subcellularLocation>
</comment>
<accession>A0A0C1VQ46</accession>
<comment type="function">
    <text evidence="11">Involved in the active translocation of vitamin B12 (cyanocobalamin) across the outer membrane to the periplasmic space. It derives its energy for transport by interacting with the trans-periplasmic membrane protein TonB.</text>
</comment>
<feature type="domain" description="TonB-dependent receptor plug" evidence="16">
    <location>
        <begin position="48"/>
        <end position="148"/>
    </location>
</feature>
<evidence type="ECO:0000256" key="6">
    <source>
        <dbReference type="ARBA" id="ARBA00023065"/>
    </source>
</evidence>
<dbReference type="AlphaFoldDB" id="A0A0C1VQ46"/>
<evidence type="ECO:0000256" key="13">
    <source>
        <dbReference type="PROSITE-ProRule" id="PRU10143"/>
    </source>
</evidence>
<dbReference type="PROSITE" id="PS01156">
    <property type="entry name" value="TONB_DEPENDENT_REC_2"/>
    <property type="match status" value="1"/>
</dbReference>
<evidence type="ECO:0000256" key="4">
    <source>
        <dbReference type="ARBA" id="ARBA00022692"/>
    </source>
</evidence>
<evidence type="ECO:0000256" key="8">
    <source>
        <dbReference type="ARBA" id="ARBA00023114"/>
    </source>
</evidence>
<evidence type="ECO:0000256" key="7">
    <source>
        <dbReference type="ARBA" id="ARBA00023077"/>
    </source>
</evidence>
<name>A0A0C1VQ46_9VIBR</name>
<keyword evidence="4 11" id="KW-0812">Transmembrane</keyword>
<dbReference type="PANTHER" id="PTHR30069">
    <property type="entry name" value="TONB-DEPENDENT OUTER MEMBRANE RECEPTOR"/>
    <property type="match status" value="1"/>
</dbReference>
<dbReference type="Pfam" id="PF00593">
    <property type="entry name" value="TonB_dep_Rec_b-barrel"/>
    <property type="match status" value="1"/>
</dbReference>